<evidence type="ECO:0000313" key="1">
    <source>
        <dbReference type="EMBL" id="RST89965.1"/>
    </source>
</evidence>
<sequence length="92" mass="10197">MLTDIYQSFFDQLDGLGKQQLTTYLAEEPEGKTHILQFLNAKLSEPVTVRDLETIDVLAYFSDLSVVDATNLESVEGFSSVVEDVSDTGGYK</sequence>
<dbReference type="RefSeq" id="WP_125942579.1">
    <property type="nucleotide sequence ID" value="NZ_PXZH01000001.1"/>
</dbReference>
<dbReference type="Proteomes" id="UP000277864">
    <property type="component" value="Unassembled WGS sequence"/>
</dbReference>
<name>A0A3R9ZXE1_9ENTE</name>
<protein>
    <submittedName>
        <fullName evidence="1">Uncharacterized protein</fullName>
    </submittedName>
</protein>
<gene>
    <name evidence="1" type="ORF">C7P63_02485</name>
</gene>
<organism evidence="1 2">
    <name type="scientific">Vagococcus humatus</name>
    <dbReference type="NCBI Taxonomy" id="1889241"/>
    <lineage>
        <taxon>Bacteria</taxon>
        <taxon>Bacillati</taxon>
        <taxon>Bacillota</taxon>
        <taxon>Bacilli</taxon>
        <taxon>Lactobacillales</taxon>
        <taxon>Enterococcaceae</taxon>
        <taxon>Vagococcus</taxon>
    </lineage>
</organism>
<dbReference type="EMBL" id="PXZH01000001">
    <property type="protein sequence ID" value="RST89965.1"/>
    <property type="molecule type" value="Genomic_DNA"/>
</dbReference>
<reference evidence="1 2" key="1">
    <citation type="submission" date="2018-03" db="EMBL/GenBank/DDBJ databases">
        <authorList>
            <person name="Gulvik C.A."/>
        </authorList>
    </citation>
    <scope>NUCLEOTIDE SEQUENCE [LARGE SCALE GENOMIC DNA]</scope>
    <source>
        <strain evidence="1 2">JCM 31581</strain>
    </source>
</reference>
<evidence type="ECO:0000313" key="2">
    <source>
        <dbReference type="Proteomes" id="UP000277864"/>
    </source>
</evidence>
<comment type="caution">
    <text evidence="1">The sequence shown here is derived from an EMBL/GenBank/DDBJ whole genome shotgun (WGS) entry which is preliminary data.</text>
</comment>
<dbReference type="AlphaFoldDB" id="A0A3R9ZXE1"/>
<keyword evidence="2" id="KW-1185">Reference proteome</keyword>
<accession>A0A3R9ZXE1</accession>
<proteinExistence type="predicted"/>